<dbReference type="SUPFAM" id="SSF102405">
    <property type="entry name" value="MCP/YpsA-like"/>
    <property type="match status" value="1"/>
</dbReference>
<organism evidence="1 2">
    <name type="scientific">[Eubacterium] siraeum</name>
    <dbReference type="NCBI Taxonomy" id="39492"/>
    <lineage>
        <taxon>Bacteria</taxon>
        <taxon>Bacillati</taxon>
        <taxon>Bacillota</taxon>
        <taxon>Clostridia</taxon>
        <taxon>Eubacteriales</taxon>
        <taxon>Oscillospiraceae</taxon>
        <taxon>Oscillospiraceae incertae sedis</taxon>
    </lineage>
</organism>
<dbReference type="Gene3D" id="3.40.50.450">
    <property type="match status" value="1"/>
</dbReference>
<name>A0A174YZQ5_9FIRM</name>
<dbReference type="Proteomes" id="UP000095662">
    <property type="component" value="Unassembled WGS sequence"/>
</dbReference>
<reference evidence="1 2" key="1">
    <citation type="submission" date="2015-09" db="EMBL/GenBank/DDBJ databases">
        <authorList>
            <consortium name="Pathogen Informatics"/>
        </authorList>
    </citation>
    <scope>NUCLEOTIDE SEQUENCE [LARGE SCALE GENOMIC DNA]</scope>
    <source>
        <strain evidence="1 2">2789STDY5834928</strain>
    </source>
</reference>
<dbReference type="InterPro" id="IPR010697">
    <property type="entry name" value="YspA"/>
</dbReference>
<dbReference type="PANTHER" id="PTHR38440">
    <property type="entry name" value="UPF0398 PROTEIN YPSA"/>
    <property type="match status" value="1"/>
</dbReference>
<gene>
    <name evidence="1" type="primary">ypsA</name>
    <name evidence="1" type="ORF">ERS852540_00056</name>
</gene>
<dbReference type="EMBL" id="CZBY01000001">
    <property type="protein sequence ID" value="CUQ80643.1"/>
    <property type="molecule type" value="Genomic_DNA"/>
</dbReference>
<accession>A0A174YZQ5</accession>
<protein>
    <submittedName>
        <fullName evidence="1">Uncharacterized protein conserved in bacteria</fullName>
    </submittedName>
</protein>
<dbReference type="Pfam" id="PF06908">
    <property type="entry name" value="YpsA"/>
    <property type="match status" value="1"/>
</dbReference>
<dbReference type="AlphaFoldDB" id="A0A174YZQ5"/>
<dbReference type="PANTHER" id="PTHR38440:SF1">
    <property type="entry name" value="UPF0398 PROTEIN SPR0331"/>
    <property type="match status" value="1"/>
</dbReference>
<evidence type="ECO:0000313" key="2">
    <source>
        <dbReference type="Proteomes" id="UP000095662"/>
    </source>
</evidence>
<sequence>MNKTCCFTGHRPKSLPFGYDEGAEGCKRLKALLTESIEKQITENGVTHFISGMAMGVDIYAAEAVLELKEKYPHITLECAIPCETQANRWSEGWRNRYFDIIYRSDDAQTLQTHYTSDCMMMRNKYMVDNSDVVIAVWNGKKSGTGNTVDYALKNGKKVIIIDPNTLK</sequence>
<evidence type="ECO:0000313" key="1">
    <source>
        <dbReference type="EMBL" id="CUQ80643.1"/>
    </source>
</evidence>
<proteinExistence type="predicted"/>
<dbReference type="STRING" id="39492.ERS852540_00056"/>
<dbReference type="OrthoDB" id="1795759at2"/>